<gene>
    <name evidence="2" type="ORF">HannXRQ_Chr02g0045491</name>
    <name evidence="1" type="ORF">HanXRQr2_Chr02g0064141</name>
</gene>
<accession>A0A251VGL1</accession>
<evidence type="ECO:0000313" key="3">
    <source>
        <dbReference type="Proteomes" id="UP000215914"/>
    </source>
</evidence>
<dbReference type="Proteomes" id="UP000215914">
    <property type="component" value="Chromosome 2"/>
</dbReference>
<reference evidence="1 3" key="1">
    <citation type="journal article" date="2017" name="Nature">
        <title>The sunflower genome provides insights into oil metabolism, flowering and Asterid evolution.</title>
        <authorList>
            <person name="Badouin H."/>
            <person name="Gouzy J."/>
            <person name="Grassa C.J."/>
            <person name="Murat F."/>
            <person name="Staton S.E."/>
            <person name="Cottret L."/>
            <person name="Lelandais-Briere C."/>
            <person name="Owens G.L."/>
            <person name="Carrere S."/>
            <person name="Mayjonade B."/>
            <person name="Legrand L."/>
            <person name="Gill N."/>
            <person name="Kane N.C."/>
            <person name="Bowers J.E."/>
            <person name="Hubner S."/>
            <person name="Bellec A."/>
            <person name="Berard A."/>
            <person name="Berges H."/>
            <person name="Blanchet N."/>
            <person name="Boniface M.C."/>
            <person name="Brunel D."/>
            <person name="Catrice O."/>
            <person name="Chaidir N."/>
            <person name="Claudel C."/>
            <person name="Donnadieu C."/>
            <person name="Faraut T."/>
            <person name="Fievet G."/>
            <person name="Helmstetter N."/>
            <person name="King M."/>
            <person name="Knapp S.J."/>
            <person name="Lai Z."/>
            <person name="Le Paslier M.C."/>
            <person name="Lippi Y."/>
            <person name="Lorenzon L."/>
            <person name="Mandel J.R."/>
            <person name="Marage G."/>
            <person name="Marchand G."/>
            <person name="Marquand E."/>
            <person name="Bret-Mestries E."/>
            <person name="Morien E."/>
            <person name="Nambeesan S."/>
            <person name="Nguyen T."/>
            <person name="Pegot-Espagnet P."/>
            <person name="Pouilly N."/>
            <person name="Raftis F."/>
            <person name="Sallet E."/>
            <person name="Schiex T."/>
            <person name="Thomas J."/>
            <person name="Vandecasteele C."/>
            <person name="Vares D."/>
            <person name="Vear F."/>
            <person name="Vautrin S."/>
            <person name="Crespi M."/>
            <person name="Mangin B."/>
            <person name="Burke J.M."/>
            <person name="Salse J."/>
            <person name="Munos S."/>
            <person name="Vincourt P."/>
            <person name="Rieseberg L.H."/>
            <person name="Langlade N.B."/>
        </authorList>
    </citation>
    <scope>NUCLEOTIDE SEQUENCE [LARGE SCALE GENOMIC DNA]</scope>
    <source>
        <strain evidence="3">cv. SF193</strain>
        <tissue evidence="1">Leaves</tissue>
    </source>
</reference>
<protein>
    <submittedName>
        <fullName evidence="2">Uncharacterized protein</fullName>
    </submittedName>
</protein>
<reference evidence="1" key="3">
    <citation type="submission" date="2020-06" db="EMBL/GenBank/DDBJ databases">
        <title>Helianthus annuus Genome sequencing and assembly Release 2.</title>
        <authorList>
            <person name="Gouzy J."/>
            <person name="Langlade N."/>
            <person name="Munos S."/>
        </authorList>
    </citation>
    <scope>NUCLEOTIDE SEQUENCE</scope>
    <source>
        <tissue evidence="1">Leaves</tissue>
    </source>
</reference>
<name>A0A251VGL1_HELAN</name>
<keyword evidence="3" id="KW-1185">Reference proteome</keyword>
<dbReference type="EMBL" id="CM007891">
    <property type="protein sequence ID" value="OTG34409.1"/>
    <property type="molecule type" value="Genomic_DNA"/>
</dbReference>
<reference evidence="2" key="2">
    <citation type="submission" date="2017-02" db="EMBL/GenBank/DDBJ databases">
        <title>Sunflower complete genome.</title>
        <authorList>
            <person name="Langlade N."/>
            <person name="Munos S."/>
        </authorList>
    </citation>
    <scope>NUCLEOTIDE SEQUENCE [LARGE SCALE GENOMIC DNA]</scope>
    <source>
        <tissue evidence="2">Leaves</tissue>
    </source>
</reference>
<evidence type="ECO:0000313" key="1">
    <source>
        <dbReference type="EMBL" id="KAF5818356.1"/>
    </source>
</evidence>
<evidence type="ECO:0000313" key="2">
    <source>
        <dbReference type="EMBL" id="OTG34409.1"/>
    </source>
</evidence>
<dbReference type="AlphaFoldDB" id="A0A251VGL1"/>
<dbReference type="EMBL" id="MNCJ02000317">
    <property type="protein sequence ID" value="KAF5818356.1"/>
    <property type="molecule type" value="Genomic_DNA"/>
</dbReference>
<dbReference type="Gramene" id="mRNA:HanXRQr2_Chr02g0064141">
    <property type="protein sequence ID" value="mRNA:HanXRQr2_Chr02g0064141"/>
    <property type="gene ID" value="HanXRQr2_Chr02g0064141"/>
</dbReference>
<dbReference type="InParanoid" id="A0A251VGL1"/>
<sequence length="129" mass="14214">MNNTSNPSSLYNRRLAQGRLTDKPTAPTPLVDEIDHPSTFRWWRAAGDNKIKRADGERERARKEIDGEKRRFPVTNRVGGRAAVVVVVFCLDTCFRRCGDGPTGGSCTGQVTVRGLVRPGSDSGQQVSR</sequence>
<proteinExistence type="predicted"/>
<organism evidence="2 3">
    <name type="scientific">Helianthus annuus</name>
    <name type="common">Common sunflower</name>
    <dbReference type="NCBI Taxonomy" id="4232"/>
    <lineage>
        <taxon>Eukaryota</taxon>
        <taxon>Viridiplantae</taxon>
        <taxon>Streptophyta</taxon>
        <taxon>Embryophyta</taxon>
        <taxon>Tracheophyta</taxon>
        <taxon>Spermatophyta</taxon>
        <taxon>Magnoliopsida</taxon>
        <taxon>eudicotyledons</taxon>
        <taxon>Gunneridae</taxon>
        <taxon>Pentapetalae</taxon>
        <taxon>asterids</taxon>
        <taxon>campanulids</taxon>
        <taxon>Asterales</taxon>
        <taxon>Asteraceae</taxon>
        <taxon>Asteroideae</taxon>
        <taxon>Heliantheae alliance</taxon>
        <taxon>Heliantheae</taxon>
        <taxon>Helianthus</taxon>
    </lineage>
</organism>